<dbReference type="PANTHER" id="PTHR38041:SF1">
    <property type="entry name" value="CHORISMATE MUTASE"/>
    <property type="match status" value="1"/>
</dbReference>
<dbReference type="Proteomes" id="UP001260980">
    <property type="component" value="Unassembled WGS sequence"/>
</dbReference>
<evidence type="ECO:0000259" key="2">
    <source>
        <dbReference type="PROSITE" id="PS51168"/>
    </source>
</evidence>
<dbReference type="PROSITE" id="PS51168">
    <property type="entry name" value="CHORISMATE_MUT_2"/>
    <property type="match status" value="1"/>
</dbReference>
<keyword evidence="4" id="KW-1185">Reference proteome</keyword>
<dbReference type="InterPro" id="IPR002701">
    <property type="entry name" value="CM_II_prokaryot"/>
</dbReference>
<name>A0ABU3RE31_9BACL</name>
<organism evidence="3 4">
    <name type="scientific">Paenibacillus violae</name>
    <dbReference type="NCBI Taxonomy" id="3077234"/>
    <lineage>
        <taxon>Bacteria</taxon>
        <taxon>Bacillati</taxon>
        <taxon>Bacillota</taxon>
        <taxon>Bacilli</taxon>
        <taxon>Bacillales</taxon>
        <taxon>Paenibacillaceae</taxon>
        <taxon>Paenibacillus</taxon>
    </lineage>
</organism>
<dbReference type="InterPro" id="IPR036979">
    <property type="entry name" value="CM_dom_sf"/>
</dbReference>
<sequence>MTKLDELRNGIDEVDQKIIALLAQRFQYTEEVGIYKAENHLDSQDVSRENQQFQKIAKLSAQYGLNPAYASEIYRCIIDIVISRHEELLKSTCK</sequence>
<reference evidence="3 4" key="1">
    <citation type="submission" date="2023-10" db="EMBL/GenBank/DDBJ databases">
        <title>Paenibacillus strain PFR10 Genome sequencing and assembly.</title>
        <authorList>
            <person name="Kim I."/>
        </authorList>
    </citation>
    <scope>NUCLEOTIDE SEQUENCE [LARGE SCALE GENOMIC DNA]</scope>
    <source>
        <strain evidence="3 4">PFR10</strain>
    </source>
</reference>
<dbReference type="InterPro" id="IPR036263">
    <property type="entry name" value="Chorismate_II_sf"/>
</dbReference>
<evidence type="ECO:0000256" key="1">
    <source>
        <dbReference type="ARBA" id="ARBA00023235"/>
    </source>
</evidence>
<dbReference type="PANTHER" id="PTHR38041">
    <property type="entry name" value="CHORISMATE MUTASE"/>
    <property type="match status" value="1"/>
</dbReference>
<protein>
    <submittedName>
        <fullName evidence="3">Chorismate mutase</fullName>
    </submittedName>
</protein>
<dbReference type="Pfam" id="PF01817">
    <property type="entry name" value="CM_2"/>
    <property type="match status" value="1"/>
</dbReference>
<dbReference type="RefSeq" id="WP_315952706.1">
    <property type="nucleotide sequence ID" value="NZ_JAWCUD010000004.1"/>
</dbReference>
<comment type="caution">
    <text evidence="3">The sequence shown here is derived from an EMBL/GenBank/DDBJ whole genome shotgun (WGS) entry which is preliminary data.</text>
</comment>
<dbReference type="SMART" id="SM00830">
    <property type="entry name" value="CM_2"/>
    <property type="match status" value="1"/>
</dbReference>
<dbReference type="InterPro" id="IPR051331">
    <property type="entry name" value="Chorismate_mutase-related"/>
</dbReference>
<feature type="domain" description="Chorismate mutase" evidence="2">
    <location>
        <begin position="1"/>
        <end position="89"/>
    </location>
</feature>
<gene>
    <name evidence="3" type="ORF">RQP52_15675</name>
</gene>
<dbReference type="Gene3D" id="1.20.59.10">
    <property type="entry name" value="Chorismate mutase"/>
    <property type="match status" value="1"/>
</dbReference>
<dbReference type="SUPFAM" id="SSF48600">
    <property type="entry name" value="Chorismate mutase II"/>
    <property type="match status" value="1"/>
</dbReference>
<keyword evidence="1" id="KW-0413">Isomerase</keyword>
<evidence type="ECO:0000313" key="3">
    <source>
        <dbReference type="EMBL" id="MDU0202543.1"/>
    </source>
</evidence>
<accession>A0ABU3RE31</accession>
<evidence type="ECO:0000313" key="4">
    <source>
        <dbReference type="Proteomes" id="UP001260980"/>
    </source>
</evidence>
<dbReference type="EMBL" id="JAWCUD010000004">
    <property type="protein sequence ID" value="MDU0202543.1"/>
    <property type="molecule type" value="Genomic_DNA"/>
</dbReference>
<proteinExistence type="predicted"/>